<dbReference type="EMBL" id="FOAF01000006">
    <property type="protein sequence ID" value="SEM02872.1"/>
    <property type="molecule type" value="Genomic_DNA"/>
</dbReference>
<dbReference type="AlphaFoldDB" id="A0A1H7V0Z5"/>
<gene>
    <name evidence="2" type="ORF">SAMN05661044_04042</name>
</gene>
<keyword evidence="1" id="KW-0472">Membrane</keyword>
<keyword evidence="1" id="KW-0812">Transmembrane</keyword>
<protein>
    <submittedName>
        <fullName evidence="2">Uncharacterized protein</fullName>
    </submittedName>
</protein>
<accession>A0A1H7V0Z5</accession>
<keyword evidence="1" id="KW-1133">Transmembrane helix</keyword>
<sequence>MLVLALLLLAIDVVFLIKNGVTLGGLIGVLSTLLFLTLFFYCKRYYNRQQTYTKHSPKSKE</sequence>
<evidence type="ECO:0000256" key="1">
    <source>
        <dbReference type="SAM" id="Phobius"/>
    </source>
</evidence>
<feature type="transmembrane region" description="Helical" evidence="1">
    <location>
        <begin position="26"/>
        <end position="42"/>
    </location>
</feature>
<evidence type="ECO:0000313" key="3">
    <source>
        <dbReference type="Proteomes" id="UP000199421"/>
    </source>
</evidence>
<dbReference type="Proteomes" id="UP000199421">
    <property type="component" value="Unassembled WGS sequence"/>
</dbReference>
<reference evidence="3" key="1">
    <citation type="submission" date="2016-10" db="EMBL/GenBank/DDBJ databases">
        <authorList>
            <person name="Varghese N."/>
            <person name="Submissions S."/>
        </authorList>
    </citation>
    <scope>NUCLEOTIDE SEQUENCE [LARGE SCALE GENOMIC DNA]</scope>
    <source>
        <strain evidence="3">DSM 18733</strain>
    </source>
</reference>
<evidence type="ECO:0000313" key="2">
    <source>
        <dbReference type="EMBL" id="SEM02872.1"/>
    </source>
</evidence>
<organism evidence="2 3">
    <name type="scientific">Olivibacter domesticus</name>
    <name type="common">Pseudosphingobacterium domesticum</name>
    <dbReference type="NCBI Taxonomy" id="407022"/>
    <lineage>
        <taxon>Bacteria</taxon>
        <taxon>Pseudomonadati</taxon>
        <taxon>Bacteroidota</taxon>
        <taxon>Sphingobacteriia</taxon>
        <taxon>Sphingobacteriales</taxon>
        <taxon>Sphingobacteriaceae</taxon>
        <taxon>Olivibacter</taxon>
    </lineage>
</organism>
<name>A0A1H7V0Z5_OLID1</name>
<proteinExistence type="predicted"/>
<keyword evidence="3" id="KW-1185">Reference proteome</keyword>